<name>A0ACC1I908_9FUNG</name>
<dbReference type="Proteomes" id="UP001150581">
    <property type="component" value="Unassembled WGS sequence"/>
</dbReference>
<sequence length="492" mass="52987">MDNTDRAFASRLTRCRQWLHLRRNMQYTGGSGCPDIYDTSIGLPSPTSTTVMSECFSTGESSSSGDASSPASTAFVDGDIGYQQANSAQPFHVMHARWSGCLAQTLSSRQSVGSARRVNTLRSRSSAVRGEGAATAANAHCLRTAGQSSHPGSGGSVCSLAFVGHSGDAATDIVALASSAIAEAAAVEILPMPTLPEEHSNNSGSWECACVECAEAVNGDGSGSSSSDIIPERRSSLVYNDTPYTAVDDHAAFPQHYLHAQPHMLCRGRYHTFSGDYSAADSEYAEYSHSSLPPNTNVHVMAPEVPEHPPVATPDSTTSGLQSATIPSASVIAHIFSIGEPTQQPGHKGISRASRLTRRIRGLVSRKIKPDTVWRRQARACSEALLDALAAESTFASSIRVLSRTRSSAQSPSFCLRADRVHLNQSRLLRCIHVLFMLQVPAEERRSRHYRFYLPEDDQLELDRGFSESVLFAAQALARGYQIRGTELQTQA</sequence>
<accession>A0ACC1I908</accession>
<organism evidence="1 2">
    <name type="scientific">Kickxella alabastrina</name>
    <dbReference type="NCBI Taxonomy" id="61397"/>
    <lineage>
        <taxon>Eukaryota</taxon>
        <taxon>Fungi</taxon>
        <taxon>Fungi incertae sedis</taxon>
        <taxon>Zoopagomycota</taxon>
        <taxon>Kickxellomycotina</taxon>
        <taxon>Kickxellomycetes</taxon>
        <taxon>Kickxellales</taxon>
        <taxon>Kickxellaceae</taxon>
        <taxon>Kickxella</taxon>
    </lineage>
</organism>
<feature type="non-terminal residue" evidence="1">
    <location>
        <position position="492"/>
    </location>
</feature>
<protein>
    <submittedName>
        <fullName evidence="1">Uncharacterized protein</fullName>
    </submittedName>
</protein>
<evidence type="ECO:0000313" key="1">
    <source>
        <dbReference type="EMBL" id="KAJ1888096.1"/>
    </source>
</evidence>
<dbReference type="EMBL" id="JANBPG010001831">
    <property type="protein sequence ID" value="KAJ1888096.1"/>
    <property type="molecule type" value="Genomic_DNA"/>
</dbReference>
<reference evidence="1" key="1">
    <citation type="submission" date="2022-07" db="EMBL/GenBank/DDBJ databases">
        <title>Phylogenomic reconstructions and comparative analyses of Kickxellomycotina fungi.</title>
        <authorList>
            <person name="Reynolds N.K."/>
            <person name="Stajich J.E."/>
            <person name="Barry K."/>
            <person name="Grigoriev I.V."/>
            <person name="Crous P."/>
            <person name="Smith M.E."/>
        </authorList>
    </citation>
    <scope>NUCLEOTIDE SEQUENCE</scope>
    <source>
        <strain evidence="1">Benny 63K</strain>
    </source>
</reference>
<gene>
    <name evidence="1" type="ORF">LPJ66_008744</name>
</gene>
<comment type="caution">
    <text evidence="1">The sequence shown here is derived from an EMBL/GenBank/DDBJ whole genome shotgun (WGS) entry which is preliminary data.</text>
</comment>
<keyword evidence="2" id="KW-1185">Reference proteome</keyword>
<proteinExistence type="predicted"/>
<evidence type="ECO:0000313" key="2">
    <source>
        <dbReference type="Proteomes" id="UP001150581"/>
    </source>
</evidence>